<gene>
    <name evidence="2" type="ORF">FYK34_08885</name>
</gene>
<dbReference type="GO" id="GO:0008408">
    <property type="term" value="F:3'-5' exonuclease activity"/>
    <property type="evidence" value="ECO:0007669"/>
    <property type="project" value="TreeGrafter"/>
</dbReference>
<dbReference type="PANTHER" id="PTHR30231:SF7">
    <property type="entry name" value="BLR4117 PROTEIN"/>
    <property type="match status" value="1"/>
</dbReference>
<dbReference type="GO" id="GO:0006259">
    <property type="term" value="P:DNA metabolic process"/>
    <property type="evidence" value="ECO:0007669"/>
    <property type="project" value="UniProtKB-ARBA"/>
</dbReference>
<feature type="domain" description="Exonuclease" evidence="1">
    <location>
        <begin position="29"/>
        <end position="202"/>
    </location>
</feature>
<dbReference type="Gene3D" id="3.30.420.10">
    <property type="entry name" value="Ribonuclease H-like superfamily/Ribonuclease H"/>
    <property type="match status" value="1"/>
</dbReference>
<dbReference type="CDD" id="cd06127">
    <property type="entry name" value="DEDDh"/>
    <property type="match status" value="1"/>
</dbReference>
<keyword evidence="2" id="KW-0269">Exonuclease</keyword>
<proteinExistence type="predicted"/>
<protein>
    <submittedName>
        <fullName evidence="2">3'-5' exonuclease</fullName>
    </submittedName>
</protein>
<dbReference type="InterPro" id="IPR036397">
    <property type="entry name" value="RNaseH_sf"/>
</dbReference>
<dbReference type="AlphaFoldDB" id="A0A5C1DGA1"/>
<reference evidence="2 3" key="1">
    <citation type="submission" date="2019-08" db="EMBL/GenBank/DDBJ databases">
        <title>Chromobacterium paludis, a novel bacterium isolated from a Maryland marsh pond.</title>
        <authorList>
            <person name="Blackburn M.B."/>
            <person name="Gundersen-Rindal D.E."/>
        </authorList>
    </citation>
    <scope>NUCLEOTIDE SEQUENCE [LARGE SCALE GENOMIC DNA]</scope>
    <source>
        <strain evidence="3">IIBBL 257-1</strain>
    </source>
</reference>
<dbReference type="Proteomes" id="UP000322079">
    <property type="component" value="Chromosome"/>
</dbReference>
<dbReference type="SUPFAM" id="SSF53098">
    <property type="entry name" value="Ribonuclease H-like"/>
    <property type="match status" value="1"/>
</dbReference>
<evidence type="ECO:0000313" key="2">
    <source>
        <dbReference type="EMBL" id="QEL55676.1"/>
    </source>
</evidence>
<dbReference type="Pfam" id="PF00929">
    <property type="entry name" value="RNase_T"/>
    <property type="match status" value="1"/>
</dbReference>
<keyword evidence="2" id="KW-0378">Hydrolase</keyword>
<dbReference type="InterPro" id="IPR013520">
    <property type="entry name" value="Ribonucl_H"/>
</dbReference>
<dbReference type="KEGG" id="chrm:FYK34_08885"/>
<evidence type="ECO:0000313" key="3">
    <source>
        <dbReference type="Proteomes" id="UP000322079"/>
    </source>
</evidence>
<dbReference type="RefSeq" id="WP_149296037.1">
    <property type="nucleotide sequence ID" value="NZ_CP043473.1"/>
</dbReference>
<keyword evidence="3" id="KW-1185">Reference proteome</keyword>
<dbReference type="GO" id="GO:0003676">
    <property type="term" value="F:nucleic acid binding"/>
    <property type="evidence" value="ECO:0007669"/>
    <property type="project" value="InterPro"/>
</dbReference>
<dbReference type="InterPro" id="IPR012337">
    <property type="entry name" value="RNaseH-like_sf"/>
</dbReference>
<accession>A0A5C1DGA1</accession>
<keyword evidence="2" id="KW-0540">Nuclease</keyword>
<dbReference type="NCBIfam" id="NF006601">
    <property type="entry name" value="PRK09145.1"/>
    <property type="match status" value="1"/>
</dbReference>
<dbReference type="EMBL" id="CP043473">
    <property type="protein sequence ID" value="QEL55676.1"/>
    <property type="molecule type" value="Genomic_DNA"/>
</dbReference>
<name>A0A5C1DGA1_9NEIS</name>
<organism evidence="2 3">
    <name type="scientific">Chromobacterium paludis</name>
    <dbReference type="NCBI Taxonomy" id="2605945"/>
    <lineage>
        <taxon>Bacteria</taxon>
        <taxon>Pseudomonadati</taxon>
        <taxon>Pseudomonadota</taxon>
        <taxon>Betaproteobacteria</taxon>
        <taxon>Neisseriales</taxon>
        <taxon>Chromobacteriaceae</taxon>
        <taxon>Chromobacterium</taxon>
    </lineage>
</organism>
<sequence length="202" mass="22850">MLDRLRKRWQLAKLRDPRWCSLLDEHPHELVSLDCETTSLNIQEAELLSIGAVKLRGNRILSSESLYLLVKPQAALEGGNIAIHGLRQRDLADGLAPQEAIRQLLAFIDGRPLLGYYLEYDVAVLNKYVKPLLGIGLPQRKIEVSGLYYDYKFKQNHGAHIDLRLAELYRDLAIPAPPRHDALNDALGVAMLYQALRQRGHG</sequence>
<dbReference type="PANTHER" id="PTHR30231">
    <property type="entry name" value="DNA POLYMERASE III SUBUNIT EPSILON"/>
    <property type="match status" value="1"/>
</dbReference>
<evidence type="ECO:0000259" key="1">
    <source>
        <dbReference type="SMART" id="SM00479"/>
    </source>
</evidence>
<dbReference type="GO" id="GO:0005829">
    <property type="term" value="C:cytosol"/>
    <property type="evidence" value="ECO:0007669"/>
    <property type="project" value="TreeGrafter"/>
</dbReference>
<dbReference type="SMART" id="SM00479">
    <property type="entry name" value="EXOIII"/>
    <property type="match status" value="1"/>
</dbReference>